<dbReference type="Proteomes" id="UP000054018">
    <property type="component" value="Unassembled WGS sequence"/>
</dbReference>
<evidence type="ECO:0000313" key="2">
    <source>
        <dbReference type="Proteomes" id="UP000054018"/>
    </source>
</evidence>
<proteinExistence type="predicted"/>
<reference evidence="1 2" key="1">
    <citation type="submission" date="2014-04" db="EMBL/GenBank/DDBJ databases">
        <authorList>
            <consortium name="DOE Joint Genome Institute"/>
            <person name="Kuo A."/>
            <person name="Kohler A."/>
            <person name="Costa M.D."/>
            <person name="Nagy L.G."/>
            <person name="Floudas D."/>
            <person name="Copeland A."/>
            <person name="Barry K.W."/>
            <person name="Cichocki N."/>
            <person name="Veneault-Fourrey C."/>
            <person name="LaButti K."/>
            <person name="Lindquist E.A."/>
            <person name="Lipzen A."/>
            <person name="Lundell T."/>
            <person name="Morin E."/>
            <person name="Murat C."/>
            <person name="Sun H."/>
            <person name="Tunlid A."/>
            <person name="Henrissat B."/>
            <person name="Grigoriev I.V."/>
            <person name="Hibbett D.S."/>
            <person name="Martin F."/>
            <person name="Nordberg H.P."/>
            <person name="Cantor M.N."/>
            <person name="Hua S.X."/>
        </authorList>
    </citation>
    <scope>NUCLEOTIDE SEQUENCE [LARGE SCALE GENOMIC DNA]</scope>
    <source>
        <strain evidence="1 2">441</strain>
    </source>
</reference>
<dbReference type="AlphaFoldDB" id="A0A0D0A9P0"/>
<evidence type="ECO:0000313" key="1">
    <source>
        <dbReference type="EMBL" id="KIK28693.1"/>
    </source>
</evidence>
<dbReference type="HOGENOM" id="CLU_2794924_0_0_1"/>
<reference evidence="2" key="2">
    <citation type="submission" date="2015-01" db="EMBL/GenBank/DDBJ databases">
        <title>Evolutionary Origins and Diversification of the Mycorrhizal Mutualists.</title>
        <authorList>
            <consortium name="DOE Joint Genome Institute"/>
            <consortium name="Mycorrhizal Genomics Consortium"/>
            <person name="Kohler A."/>
            <person name="Kuo A."/>
            <person name="Nagy L.G."/>
            <person name="Floudas D."/>
            <person name="Copeland A."/>
            <person name="Barry K.W."/>
            <person name="Cichocki N."/>
            <person name="Veneault-Fourrey C."/>
            <person name="LaButti K."/>
            <person name="Lindquist E.A."/>
            <person name="Lipzen A."/>
            <person name="Lundell T."/>
            <person name="Morin E."/>
            <person name="Murat C."/>
            <person name="Riley R."/>
            <person name="Ohm R."/>
            <person name="Sun H."/>
            <person name="Tunlid A."/>
            <person name="Henrissat B."/>
            <person name="Grigoriev I.V."/>
            <person name="Hibbett D.S."/>
            <person name="Martin F."/>
        </authorList>
    </citation>
    <scope>NUCLEOTIDE SEQUENCE [LARGE SCALE GENOMIC DNA]</scope>
    <source>
        <strain evidence="2">441</strain>
    </source>
</reference>
<protein>
    <submittedName>
        <fullName evidence="1">Uncharacterized protein</fullName>
    </submittedName>
</protein>
<keyword evidence="2" id="KW-1185">Reference proteome</keyword>
<gene>
    <name evidence="1" type="ORF">PISMIDRAFT_672843</name>
</gene>
<dbReference type="EMBL" id="KN833691">
    <property type="protein sequence ID" value="KIK28693.1"/>
    <property type="molecule type" value="Genomic_DNA"/>
</dbReference>
<sequence>MPCTDLLSFRLLGWTRICRSCLVYLPAGSENSRKRSRLLSNRSTTSSLLVRCGGTTSSKVNFSAFSYR</sequence>
<organism evidence="1 2">
    <name type="scientific">Pisolithus microcarpus 441</name>
    <dbReference type="NCBI Taxonomy" id="765257"/>
    <lineage>
        <taxon>Eukaryota</taxon>
        <taxon>Fungi</taxon>
        <taxon>Dikarya</taxon>
        <taxon>Basidiomycota</taxon>
        <taxon>Agaricomycotina</taxon>
        <taxon>Agaricomycetes</taxon>
        <taxon>Agaricomycetidae</taxon>
        <taxon>Boletales</taxon>
        <taxon>Sclerodermatineae</taxon>
        <taxon>Pisolithaceae</taxon>
        <taxon>Pisolithus</taxon>
    </lineage>
</organism>
<name>A0A0D0A9P0_9AGAM</name>
<accession>A0A0D0A9P0</accession>